<accession>K6VIL4</accession>
<dbReference type="CDD" id="cd20736">
    <property type="entry name" value="PoNe_Nuclease"/>
    <property type="match status" value="1"/>
</dbReference>
<evidence type="ECO:0000256" key="1">
    <source>
        <dbReference type="ARBA" id="ARBA00006738"/>
    </source>
</evidence>
<dbReference type="Gene3D" id="3.40.1350.10">
    <property type="match status" value="1"/>
</dbReference>
<keyword evidence="4" id="KW-1185">Reference proteome</keyword>
<dbReference type="PANTHER" id="PTHR34039">
    <property type="entry name" value="UPF0102 PROTEIN YRAN"/>
    <property type="match status" value="1"/>
</dbReference>
<gene>
    <name evidence="3" type="ORF">AUCHE_01_01210</name>
</gene>
<dbReference type="HAMAP" id="MF_00048">
    <property type="entry name" value="UPF0102"/>
    <property type="match status" value="1"/>
</dbReference>
<name>K6VIL4_9MICO</name>
<evidence type="ECO:0000256" key="2">
    <source>
        <dbReference type="HAMAP-Rule" id="MF_00048"/>
    </source>
</evidence>
<dbReference type="PANTHER" id="PTHR34039:SF1">
    <property type="entry name" value="UPF0102 PROTEIN YRAN"/>
    <property type="match status" value="1"/>
</dbReference>
<organism evidence="3 4">
    <name type="scientific">Austwickia chelonae NBRC 105200</name>
    <dbReference type="NCBI Taxonomy" id="1184607"/>
    <lineage>
        <taxon>Bacteria</taxon>
        <taxon>Bacillati</taxon>
        <taxon>Actinomycetota</taxon>
        <taxon>Actinomycetes</taxon>
        <taxon>Micrococcales</taxon>
        <taxon>Dermatophilaceae</taxon>
        <taxon>Austwickia</taxon>
    </lineage>
</organism>
<reference evidence="3 4" key="1">
    <citation type="submission" date="2012-08" db="EMBL/GenBank/DDBJ databases">
        <title>Whole genome shotgun sequence of Austwickia chelonae NBRC 105200.</title>
        <authorList>
            <person name="Yoshida I."/>
            <person name="Hosoyama A."/>
            <person name="Tsuchikane K."/>
            <person name="Katsumata H."/>
            <person name="Ando Y."/>
            <person name="Ohji S."/>
            <person name="Hamada M."/>
            <person name="Tamura T."/>
            <person name="Yamazoe A."/>
            <person name="Yamazaki S."/>
            <person name="Fujita N."/>
        </authorList>
    </citation>
    <scope>NUCLEOTIDE SEQUENCE [LARGE SCALE GENOMIC DNA]</scope>
    <source>
        <strain evidence="3 4">NBRC 105200</strain>
    </source>
</reference>
<dbReference type="NCBIfam" id="NF009154">
    <property type="entry name" value="PRK12497.3-3"/>
    <property type="match status" value="1"/>
</dbReference>
<dbReference type="SUPFAM" id="SSF52980">
    <property type="entry name" value="Restriction endonuclease-like"/>
    <property type="match status" value="1"/>
</dbReference>
<evidence type="ECO:0000313" key="4">
    <source>
        <dbReference type="Proteomes" id="UP000008495"/>
    </source>
</evidence>
<dbReference type="InterPro" id="IPR011335">
    <property type="entry name" value="Restrct_endonuc-II-like"/>
</dbReference>
<sequence length="116" mass="12796">MGAYGEKLAVRYLQDKGLKILGRNWRCPDGEIDIIAQDGHDLVICEVKTRRSLAYGAPAEAVTWKKVARLRKLAGWWLLAHPEESSGTRSLRIDVIGILIPQGGRPAIDHLIGVVS</sequence>
<comment type="similarity">
    <text evidence="1 2">Belongs to the UPF0102 family.</text>
</comment>
<dbReference type="eggNOG" id="COG0792">
    <property type="taxonomic scope" value="Bacteria"/>
</dbReference>
<protein>
    <recommendedName>
        <fullName evidence="2">UPF0102 protein AUCHE_01_01210</fullName>
    </recommendedName>
</protein>
<dbReference type="InterPro" id="IPR003509">
    <property type="entry name" value="UPF0102_YraN-like"/>
</dbReference>
<dbReference type="Pfam" id="PF02021">
    <property type="entry name" value="UPF0102"/>
    <property type="match status" value="1"/>
</dbReference>
<dbReference type="InterPro" id="IPR011856">
    <property type="entry name" value="tRNA_endonuc-like_dom_sf"/>
</dbReference>
<comment type="caution">
    <text evidence="3">The sequence shown here is derived from an EMBL/GenBank/DDBJ whole genome shotgun (WGS) entry which is preliminary data.</text>
</comment>
<evidence type="ECO:0000313" key="3">
    <source>
        <dbReference type="EMBL" id="GAB76559.1"/>
    </source>
</evidence>
<dbReference type="AlphaFoldDB" id="K6VIL4"/>
<dbReference type="GO" id="GO:0003676">
    <property type="term" value="F:nucleic acid binding"/>
    <property type="evidence" value="ECO:0007669"/>
    <property type="project" value="InterPro"/>
</dbReference>
<dbReference type="Proteomes" id="UP000008495">
    <property type="component" value="Unassembled WGS sequence"/>
</dbReference>
<dbReference type="EMBL" id="BAGZ01000001">
    <property type="protein sequence ID" value="GAB76559.1"/>
    <property type="molecule type" value="Genomic_DNA"/>
</dbReference>
<proteinExistence type="inferred from homology"/>
<dbReference type="NCBIfam" id="NF009150">
    <property type="entry name" value="PRK12497.1-3"/>
    <property type="match status" value="1"/>
</dbReference>
<dbReference type="STRING" id="100225.SAMN05421595_1688"/>
<dbReference type="NCBIfam" id="TIGR00252">
    <property type="entry name" value="YraN family protein"/>
    <property type="match status" value="1"/>
</dbReference>